<dbReference type="RefSeq" id="WP_137250732.1">
    <property type="nucleotide sequence ID" value="NZ_SZQA01000039.1"/>
</dbReference>
<name>A0A4V5V0F4_9ACTN</name>
<feature type="transmembrane region" description="Helical" evidence="1">
    <location>
        <begin position="100"/>
        <end position="118"/>
    </location>
</feature>
<keyword evidence="4" id="KW-1185">Reference proteome</keyword>
<feature type="transmembrane region" description="Helical" evidence="1">
    <location>
        <begin position="293"/>
        <end position="314"/>
    </location>
</feature>
<feature type="transmembrane region" description="Helical" evidence="1">
    <location>
        <begin position="387"/>
        <end position="405"/>
    </location>
</feature>
<keyword evidence="1" id="KW-0472">Membrane</keyword>
<organism evidence="3 4">
    <name type="scientific">Herbidospora galbida</name>
    <dbReference type="NCBI Taxonomy" id="2575442"/>
    <lineage>
        <taxon>Bacteria</taxon>
        <taxon>Bacillati</taxon>
        <taxon>Actinomycetota</taxon>
        <taxon>Actinomycetes</taxon>
        <taxon>Streptosporangiales</taxon>
        <taxon>Streptosporangiaceae</taxon>
        <taxon>Herbidospora</taxon>
    </lineage>
</organism>
<feature type="transmembrane region" description="Helical" evidence="1">
    <location>
        <begin position="62"/>
        <end position="80"/>
    </location>
</feature>
<comment type="caution">
    <text evidence="3">The sequence shown here is derived from an EMBL/GenBank/DDBJ whole genome shotgun (WGS) entry which is preliminary data.</text>
</comment>
<keyword evidence="3" id="KW-0808">Transferase</keyword>
<feature type="transmembrane region" description="Helical" evidence="1">
    <location>
        <begin position="162"/>
        <end position="180"/>
    </location>
</feature>
<evidence type="ECO:0000256" key="1">
    <source>
        <dbReference type="SAM" id="Phobius"/>
    </source>
</evidence>
<feature type="transmembrane region" description="Helical" evidence="1">
    <location>
        <begin position="251"/>
        <end position="272"/>
    </location>
</feature>
<proteinExistence type="predicted"/>
<dbReference type="GO" id="GO:0016747">
    <property type="term" value="F:acyltransferase activity, transferring groups other than amino-acyl groups"/>
    <property type="evidence" value="ECO:0007669"/>
    <property type="project" value="InterPro"/>
</dbReference>
<dbReference type="InterPro" id="IPR002656">
    <property type="entry name" value="Acyl_transf_3_dom"/>
</dbReference>
<feature type="transmembrane region" description="Helical" evidence="1">
    <location>
        <begin position="186"/>
        <end position="205"/>
    </location>
</feature>
<feature type="transmembrane region" description="Helical" evidence="1">
    <location>
        <begin position="217"/>
        <end position="239"/>
    </location>
</feature>
<feature type="transmembrane region" description="Helical" evidence="1">
    <location>
        <begin position="326"/>
        <end position="349"/>
    </location>
</feature>
<reference evidence="3 4" key="1">
    <citation type="submission" date="2019-04" db="EMBL/GenBank/DDBJ databases">
        <title>Herbidospora sp. NEAU-GS14.nov., a novel actinomycete isolated from soil.</title>
        <authorList>
            <person name="Han L."/>
        </authorList>
    </citation>
    <scope>NUCLEOTIDE SEQUENCE [LARGE SCALE GENOMIC DNA]</scope>
    <source>
        <strain evidence="3 4">NEAU-GS14</strain>
    </source>
</reference>
<keyword evidence="3" id="KW-0012">Acyltransferase</keyword>
<evidence type="ECO:0000313" key="3">
    <source>
        <dbReference type="EMBL" id="TKK83923.1"/>
    </source>
</evidence>
<feature type="domain" description="Acyltransferase 3" evidence="2">
    <location>
        <begin position="18"/>
        <end position="345"/>
    </location>
</feature>
<dbReference type="OrthoDB" id="8206682at2"/>
<dbReference type="EMBL" id="SZQA01000039">
    <property type="protein sequence ID" value="TKK83923.1"/>
    <property type="molecule type" value="Genomic_DNA"/>
</dbReference>
<keyword evidence="1" id="KW-0812">Transmembrane</keyword>
<dbReference type="AlphaFoldDB" id="A0A4V5V0F4"/>
<feature type="transmembrane region" description="Helical" evidence="1">
    <location>
        <begin position="361"/>
        <end position="381"/>
    </location>
</feature>
<feature type="transmembrane region" description="Helical" evidence="1">
    <location>
        <begin position="138"/>
        <end position="155"/>
    </location>
</feature>
<dbReference type="Proteomes" id="UP000308705">
    <property type="component" value="Unassembled WGS sequence"/>
</dbReference>
<evidence type="ECO:0000259" key="2">
    <source>
        <dbReference type="Pfam" id="PF01757"/>
    </source>
</evidence>
<dbReference type="Pfam" id="PF01757">
    <property type="entry name" value="Acyl_transf_3"/>
    <property type="match status" value="1"/>
</dbReference>
<keyword evidence="1" id="KW-1133">Transmembrane helix</keyword>
<gene>
    <name evidence="3" type="ORF">FDA94_31650</name>
</gene>
<protein>
    <submittedName>
        <fullName evidence="3">Acyltransferase</fullName>
    </submittedName>
</protein>
<evidence type="ECO:0000313" key="4">
    <source>
        <dbReference type="Proteomes" id="UP000308705"/>
    </source>
</evidence>
<accession>A0A4V5V0F4</accession>
<sequence>MSMTHPHPVHPVASPRDPFVDVVRVLGMVLVVVQHWSMPVLLDRGGDLVTGNALASAPLVTWVSQVMPLVFFAGGAANYLSWTSRPQSAEKWIGKRVVRLGWPVLPLIAVWLPLPYLLGALGVPAQPLEVASRLVGQLLWFLAVYLLAVVATPLLSRVRAGVLVPAFAAGALAVDALRFSGFEAAGYLNVVFVWLAVHQIGFLYAQGRLARLTGRKALGLAAAGFAATAAMVVAGPYPASMIGMPGMPSNMAPPSAVMLAVFAGQLGLALWARERLNRALPAPVLAWLAPRMMTFYLWHMTALITVGGVAFLGFGARTPEPWSATWWLLLPVWLGWLALVLAVLTALMARFEAAPPASPTRARTVAAVGLSAAGLLTLTVTGFTPGTFVPAAGSAALALGLALLLRRRAAVPLPR</sequence>